<sequence>MAGLSKKLLIEQSLFKEVKVKIKADSKLGKLRIDNTFNTDVGMSREEWDFRSNQFPKASAEVERARGRMGEGIFVEQEGGGGHDGNDVPAMAQQTEDGRRWGKRGIKKKEKKTVMKEKTKRMAALSFLGDDKGLDDDYNDGNGEDDANAKKSVDRATKMLPQNH</sequence>
<dbReference type="EMBL" id="JALLAZ020000137">
    <property type="protein sequence ID" value="KAL3802721.1"/>
    <property type="molecule type" value="Genomic_DNA"/>
</dbReference>
<evidence type="ECO:0000256" key="1">
    <source>
        <dbReference type="SAM" id="MobiDB-lite"/>
    </source>
</evidence>
<evidence type="ECO:0000313" key="2">
    <source>
        <dbReference type="EMBL" id="KAL3802721.1"/>
    </source>
</evidence>
<dbReference type="Proteomes" id="UP001530315">
    <property type="component" value="Unassembled WGS sequence"/>
</dbReference>
<feature type="compositionally biased region" description="Acidic residues" evidence="1">
    <location>
        <begin position="133"/>
        <end position="146"/>
    </location>
</feature>
<feature type="compositionally biased region" description="Basic and acidic residues" evidence="1">
    <location>
        <begin position="147"/>
        <end position="157"/>
    </location>
</feature>
<keyword evidence="3" id="KW-1185">Reference proteome</keyword>
<evidence type="ECO:0000313" key="3">
    <source>
        <dbReference type="Proteomes" id="UP001530315"/>
    </source>
</evidence>
<protein>
    <submittedName>
        <fullName evidence="2">Uncharacterized protein</fullName>
    </submittedName>
</protein>
<name>A0ABD3QUP1_9STRA</name>
<reference evidence="2 3" key="1">
    <citation type="submission" date="2024-10" db="EMBL/GenBank/DDBJ databases">
        <title>Updated reference genomes for cyclostephanoid diatoms.</title>
        <authorList>
            <person name="Roberts W.R."/>
            <person name="Alverson A.J."/>
        </authorList>
    </citation>
    <scope>NUCLEOTIDE SEQUENCE [LARGE SCALE GENOMIC DNA]</scope>
    <source>
        <strain evidence="2 3">AJA276-08</strain>
    </source>
</reference>
<dbReference type="AlphaFoldDB" id="A0ABD3QUP1"/>
<gene>
    <name evidence="2" type="ORF">ACHAW5_000973</name>
</gene>
<accession>A0ABD3QUP1</accession>
<organism evidence="2 3">
    <name type="scientific">Stephanodiscus triporus</name>
    <dbReference type="NCBI Taxonomy" id="2934178"/>
    <lineage>
        <taxon>Eukaryota</taxon>
        <taxon>Sar</taxon>
        <taxon>Stramenopiles</taxon>
        <taxon>Ochrophyta</taxon>
        <taxon>Bacillariophyta</taxon>
        <taxon>Coscinodiscophyceae</taxon>
        <taxon>Thalassiosirophycidae</taxon>
        <taxon>Stephanodiscales</taxon>
        <taxon>Stephanodiscaceae</taxon>
        <taxon>Stephanodiscus</taxon>
    </lineage>
</organism>
<feature type="compositionally biased region" description="Basic residues" evidence="1">
    <location>
        <begin position="101"/>
        <end position="111"/>
    </location>
</feature>
<comment type="caution">
    <text evidence="2">The sequence shown here is derived from an EMBL/GenBank/DDBJ whole genome shotgun (WGS) entry which is preliminary data.</text>
</comment>
<feature type="region of interest" description="Disordered" evidence="1">
    <location>
        <begin position="74"/>
        <end position="164"/>
    </location>
</feature>
<proteinExistence type="predicted"/>